<dbReference type="Proteomes" id="UP000610594">
    <property type="component" value="Unassembled WGS sequence"/>
</dbReference>
<dbReference type="EMBL" id="WHJF01000207">
    <property type="protein sequence ID" value="NHZ66969.1"/>
    <property type="molecule type" value="Genomic_DNA"/>
</dbReference>
<evidence type="ECO:0000313" key="3">
    <source>
        <dbReference type="Proteomes" id="UP000610594"/>
    </source>
</evidence>
<evidence type="ECO:0000313" key="2">
    <source>
        <dbReference type="EMBL" id="NHZ66969.1"/>
    </source>
</evidence>
<accession>A0ABX0N9X5</accession>
<name>A0ABX0N9X5_9BURK</name>
<organism evidence="2 3">
    <name type="scientific">Massilia genomosp. 1</name>
    <dbReference type="NCBI Taxonomy" id="2609280"/>
    <lineage>
        <taxon>Bacteria</taxon>
        <taxon>Pseudomonadati</taxon>
        <taxon>Pseudomonadota</taxon>
        <taxon>Betaproteobacteria</taxon>
        <taxon>Burkholderiales</taxon>
        <taxon>Oxalobacteraceae</taxon>
        <taxon>Telluria group</taxon>
        <taxon>Massilia</taxon>
    </lineage>
</organism>
<keyword evidence="3" id="KW-1185">Reference proteome</keyword>
<dbReference type="Pfam" id="PF12760">
    <property type="entry name" value="Zn_ribbon_IS1595"/>
    <property type="match status" value="1"/>
</dbReference>
<evidence type="ECO:0000259" key="1">
    <source>
        <dbReference type="Pfam" id="PF12760"/>
    </source>
</evidence>
<proteinExistence type="predicted"/>
<comment type="caution">
    <text evidence="2">The sequence shown here is derived from an EMBL/GenBank/DDBJ whole genome shotgun (WGS) entry which is preliminary data.</text>
</comment>
<dbReference type="InterPro" id="IPR024442">
    <property type="entry name" value="Transposase_Zn_ribbon"/>
</dbReference>
<feature type="domain" description="Transposase zinc-ribbon" evidence="1">
    <location>
        <begin position="36"/>
        <end position="62"/>
    </location>
</feature>
<reference evidence="2 3" key="1">
    <citation type="submission" date="2019-10" db="EMBL/GenBank/DDBJ databases">
        <title>Taxonomy of Antarctic Massilia spp.: description of Massilia rubra sp. nov., Massilia aquatica sp. nov., Massilia mucilaginosa sp. nov., Massilia frigida sp. nov. isolated from streams, lakes and regoliths.</title>
        <authorList>
            <person name="Holochova P."/>
            <person name="Sedlacek I."/>
            <person name="Kralova S."/>
            <person name="Maslanova I."/>
            <person name="Busse H.-J."/>
            <person name="Stankova E."/>
            <person name="Vrbovska V."/>
            <person name="Kovarovic V."/>
            <person name="Bartak M."/>
            <person name="Svec P."/>
            <person name="Pantucek R."/>
        </authorList>
    </citation>
    <scope>NUCLEOTIDE SEQUENCE [LARGE SCALE GENOMIC DNA]</scope>
    <source>
        <strain evidence="2 3">CCM 8694</strain>
    </source>
</reference>
<gene>
    <name evidence="2" type="ORF">F1735_32665</name>
</gene>
<sequence length="70" mass="8360">MHMRARWRRREMIMATMNRVQFQAGMSVTQFMELYGTQAQCEAALEKIRWRDGFACPHVRSQRALRGLAW</sequence>
<protein>
    <recommendedName>
        <fullName evidence="1">Transposase zinc-ribbon domain-containing protein</fullName>
    </recommendedName>
</protein>